<dbReference type="InterPro" id="IPR058280">
    <property type="entry name" value="DUF7974"/>
</dbReference>
<organism evidence="2 3">
    <name type="scientific">Halovivax cerinus</name>
    <dbReference type="NCBI Taxonomy" id="1487865"/>
    <lineage>
        <taxon>Archaea</taxon>
        <taxon>Methanobacteriati</taxon>
        <taxon>Methanobacteriota</taxon>
        <taxon>Stenosarchaea group</taxon>
        <taxon>Halobacteria</taxon>
        <taxon>Halobacteriales</taxon>
        <taxon>Natrialbaceae</taxon>
        <taxon>Halovivax</taxon>
    </lineage>
</organism>
<gene>
    <name evidence="2" type="ORF">ACFOUR_14705</name>
</gene>
<accession>A0ABD5NRD2</accession>
<dbReference type="Proteomes" id="UP001595846">
    <property type="component" value="Unassembled WGS sequence"/>
</dbReference>
<feature type="domain" description="DUF7974" evidence="1">
    <location>
        <begin position="28"/>
        <end position="162"/>
    </location>
</feature>
<evidence type="ECO:0000313" key="3">
    <source>
        <dbReference type="Proteomes" id="UP001595846"/>
    </source>
</evidence>
<reference evidence="2 3" key="1">
    <citation type="journal article" date="2019" name="Int. J. Syst. Evol. Microbiol.">
        <title>The Global Catalogue of Microorganisms (GCM) 10K type strain sequencing project: providing services to taxonomists for standard genome sequencing and annotation.</title>
        <authorList>
            <consortium name="The Broad Institute Genomics Platform"/>
            <consortium name="The Broad Institute Genome Sequencing Center for Infectious Disease"/>
            <person name="Wu L."/>
            <person name="Ma J."/>
        </authorList>
    </citation>
    <scope>NUCLEOTIDE SEQUENCE [LARGE SCALE GENOMIC DNA]</scope>
    <source>
        <strain evidence="2 3">IBRC-M 10256</strain>
    </source>
</reference>
<keyword evidence="3" id="KW-1185">Reference proteome</keyword>
<sequence>MTTGRREYTWEERELEHRTGRMTRFLGRFVPDTIARRVVDVTVSTERERYVRGRPVDITVSIHNPLPVALSLLTPTQRRWGWAVDGHLEATTERRYHRDRPATFALRPGERRRFTVEWNGRIRHVGDRDESIAPPAGPCEITAFLATGSPETRPSDATTITLVEADA</sequence>
<protein>
    <recommendedName>
        <fullName evidence="1">DUF7974 domain-containing protein</fullName>
    </recommendedName>
</protein>
<dbReference type="AlphaFoldDB" id="A0ABD5NRD2"/>
<proteinExistence type="predicted"/>
<evidence type="ECO:0000313" key="2">
    <source>
        <dbReference type="EMBL" id="MFC3959611.1"/>
    </source>
</evidence>
<evidence type="ECO:0000259" key="1">
    <source>
        <dbReference type="Pfam" id="PF25929"/>
    </source>
</evidence>
<dbReference type="RefSeq" id="WP_256533124.1">
    <property type="nucleotide sequence ID" value="NZ_CP101824.1"/>
</dbReference>
<dbReference type="EMBL" id="JBHSAQ010000013">
    <property type="protein sequence ID" value="MFC3959611.1"/>
    <property type="molecule type" value="Genomic_DNA"/>
</dbReference>
<comment type="caution">
    <text evidence="2">The sequence shown here is derived from an EMBL/GenBank/DDBJ whole genome shotgun (WGS) entry which is preliminary data.</text>
</comment>
<dbReference type="Pfam" id="PF25929">
    <property type="entry name" value="DUF7974"/>
    <property type="match status" value="1"/>
</dbReference>
<name>A0ABD5NRD2_9EURY</name>
<dbReference type="GeneID" id="73902236"/>